<dbReference type="RefSeq" id="WP_010917412.1">
    <property type="nucleotide sequence ID" value="NC_002689.2"/>
</dbReference>
<organism evidence="1 2">
    <name type="scientific">Thermoplasma volcanium (strain ATCC 51530 / DSM 4299 / JCM 9571 / NBRC 15438 / GSS1)</name>
    <dbReference type="NCBI Taxonomy" id="273116"/>
    <lineage>
        <taxon>Archaea</taxon>
        <taxon>Methanobacteriati</taxon>
        <taxon>Thermoplasmatota</taxon>
        <taxon>Thermoplasmata</taxon>
        <taxon>Thermoplasmatales</taxon>
        <taxon>Thermoplasmataceae</taxon>
        <taxon>Thermoplasma</taxon>
    </lineage>
</organism>
<dbReference type="KEGG" id="tvo:TVG1208678"/>
<dbReference type="PaxDb" id="273116-14325417"/>
<protein>
    <submittedName>
        <fullName evidence="1">TVG1208678 protein</fullName>
    </submittedName>
</protein>
<dbReference type="eggNOG" id="arCOG07373">
    <property type="taxonomic scope" value="Archaea"/>
</dbReference>
<accession>Q979I2</accession>
<reference evidence="1 2" key="1">
    <citation type="journal article" date="1999" name="Proc. Jpn. Acad.">
        <title>Determination of the complete genomic DNA sequence of Thermoplasma volvanium GSS1.</title>
        <authorList>
            <person name="Kawashima T."/>
            <person name="Yamamoto Y."/>
            <person name="Aramaki H."/>
            <person name="Nunoshiba T."/>
            <person name="Kawamoto T."/>
            <person name="Watanabe K."/>
            <person name="Yamazaki M."/>
            <person name="Kanehori K."/>
            <person name="Amano N."/>
            <person name="Ohya Y."/>
            <person name="Makino K."/>
            <person name="Suzuki M."/>
        </authorList>
    </citation>
    <scope>NUCLEOTIDE SEQUENCE [LARGE SCALE GENOMIC DNA]</scope>
    <source>
        <strain evidence="2">ATCC 51530 / DSM 4299 / JCM 9571 / NBRC 15438 / GSS1</strain>
    </source>
</reference>
<dbReference type="STRING" id="273116.gene:9381980"/>
<proteinExistence type="predicted"/>
<dbReference type="EMBL" id="BA000011">
    <property type="protein sequence ID" value="BAB60321.1"/>
    <property type="molecule type" value="Genomic_DNA"/>
</dbReference>
<keyword evidence="2" id="KW-1185">Reference proteome</keyword>
<dbReference type="Proteomes" id="UP000001017">
    <property type="component" value="Chromosome"/>
</dbReference>
<evidence type="ECO:0000313" key="2">
    <source>
        <dbReference type="Proteomes" id="UP000001017"/>
    </source>
</evidence>
<dbReference type="OrthoDB" id="55983at2157"/>
<sequence length="69" mass="8487">METDQAVDKIKRDLEERYGKIDDIRPERLKFDETLKEYSMIVRFKLENEERVVVYYFSKDGNILRHFNL</sequence>
<reference evidence="1 2" key="2">
    <citation type="journal article" date="2000" name="Proc. Natl. Acad. Sci. U.S.A.">
        <title>Archaeal adaptation to higher temperatures revealed by genomic sequence of Thermoplasma volcanium.</title>
        <authorList>
            <person name="Kawashima T."/>
            <person name="Amano N."/>
            <person name="Koike H."/>
            <person name="Makino S."/>
            <person name="Higuchi S."/>
            <person name="Kawashima-Ohya Y."/>
            <person name="Watanabe K."/>
            <person name="Yamazaki M."/>
            <person name="Kanehori K."/>
            <person name="Kawamoto T."/>
            <person name="Nunoshiba T."/>
            <person name="Yamamoto Y."/>
            <person name="Aramaki H."/>
            <person name="Makino K."/>
            <person name="Suzuki M."/>
        </authorList>
    </citation>
    <scope>NUCLEOTIDE SEQUENCE [LARGE SCALE GENOMIC DNA]</scope>
    <source>
        <strain evidence="2">ATCC 51530 / DSM 4299 / JCM 9571 / NBRC 15438 / GSS1</strain>
    </source>
</reference>
<gene>
    <name evidence="1" type="ORF">TVG1208678</name>
</gene>
<name>Q979I2_THEVO</name>
<dbReference type="AlphaFoldDB" id="Q979I2"/>
<dbReference type="HOGENOM" id="CLU_2766327_0_0_2"/>
<dbReference type="GeneID" id="1441294"/>
<evidence type="ECO:0000313" key="1">
    <source>
        <dbReference type="EMBL" id="BAB60321.1"/>
    </source>
</evidence>